<accession>S3D5A4</accession>
<keyword evidence="2" id="KW-1133">Transmembrane helix</keyword>
<dbReference type="HOGENOM" id="CLU_486653_0_0_1"/>
<protein>
    <submittedName>
        <fullName evidence="3">Uncharacterized protein</fullName>
    </submittedName>
</protein>
<feature type="transmembrane region" description="Helical" evidence="2">
    <location>
        <begin position="189"/>
        <end position="210"/>
    </location>
</feature>
<evidence type="ECO:0000313" key="3">
    <source>
        <dbReference type="EMBL" id="EPE32960.1"/>
    </source>
</evidence>
<keyword evidence="4" id="KW-1185">Reference proteome</keyword>
<keyword evidence="2" id="KW-0472">Membrane</keyword>
<gene>
    <name evidence="3" type="ORF">GLAREA_05972</name>
</gene>
<dbReference type="KEGG" id="glz:GLAREA_05972"/>
<dbReference type="OrthoDB" id="3903561at2759"/>
<evidence type="ECO:0000256" key="2">
    <source>
        <dbReference type="SAM" id="Phobius"/>
    </source>
</evidence>
<feature type="transmembrane region" description="Helical" evidence="2">
    <location>
        <begin position="122"/>
        <end position="146"/>
    </location>
</feature>
<dbReference type="AlphaFoldDB" id="S3D5A4"/>
<sequence>MDPHTGQEERFIEGGDDSGKANKSYIGEKLRQKVAKPIQSRFKTFMAPSVSSTDLTDLEMSTTNSSLPISKSAVYEPVDQKLSPKETGLTEYSEHIPAKQFERRTRFIGIEFGKWRVFARHFFVFAALVICIYIPCWYLPAGFHVIEKNSSHPFMYDCYGSGNGWTFLAIDLIVARNFSFGTAKTLDLAWNWAVGRGVQGLLSLLAYRVFSDALLRMTELTPLSYELYASIALYSNRFEVMWYTMKGLGRFGGWRVKAIFSWLLLSIIYLLVFPSLLDATTGYDAAQVAKFTWPNGTVQSSEDIYGSAGFTMDDNSSIVTISEICVTYTYTPDQGVSNFSYTQPSWYNYTYKGRISRNGTNTTRPLHTISSFGCPDTQSSDNLSHTTFNVYNWTDPDLNKAWWSHFESDPWTSQSHYWKEWGFAPTNSDNFSCDTKNNVYQWGFSYEWLFITVIANSVFLVGLWILWLECDINSELCKKGRRLGIWRAIADLSEAMREDLGDEMCAYSNGELWTELNKMPPVKYYVTESEQGEPAHIGLSSRTSGKMRLRWGQKYGKKDR</sequence>
<dbReference type="EMBL" id="KE145358">
    <property type="protein sequence ID" value="EPE32960.1"/>
    <property type="molecule type" value="Genomic_DNA"/>
</dbReference>
<evidence type="ECO:0000256" key="1">
    <source>
        <dbReference type="SAM" id="MobiDB-lite"/>
    </source>
</evidence>
<dbReference type="eggNOG" id="ENOG502SR2F">
    <property type="taxonomic scope" value="Eukaryota"/>
</dbReference>
<feature type="transmembrane region" description="Helical" evidence="2">
    <location>
        <begin position="448"/>
        <end position="468"/>
    </location>
</feature>
<dbReference type="Proteomes" id="UP000016922">
    <property type="component" value="Unassembled WGS sequence"/>
</dbReference>
<feature type="transmembrane region" description="Helical" evidence="2">
    <location>
        <begin position="259"/>
        <end position="277"/>
    </location>
</feature>
<evidence type="ECO:0000313" key="4">
    <source>
        <dbReference type="Proteomes" id="UP000016922"/>
    </source>
</evidence>
<dbReference type="STRING" id="1116229.S3D5A4"/>
<keyword evidence="2" id="KW-0812">Transmembrane</keyword>
<reference evidence="3 4" key="1">
    <citation type="journal article" date="2013" name="BMC Genomics">
        <title>Genomics-driven discovery of the pneumocandin biosynthetic gene cluster in the fungus Glarea lozoyensis.</title>
        <authorList>
            <person name="Chen L."/>
            <person name="Yue Q."/>
            <person name="Zhang X."/>
            <person name="Xiang M."/>
            <person name="Wang C."/>
            <person name="Li S."/>
            <person name="Che Y."/>
            <person name="Ortiz-Lopez F.J."/>
            <person name="Bills G.F."/>
            <person name="Liu X."/>
            <person name="An Z."/>
        </authorList>
    </citation>
    <scope>NUCLEOTIDE SEQUENCE [LARGE SCALE GENOMIC DNA]</scope>
    <source>
        <strain evidence="4">ATCC 20868 / MF5171</strain>
    </source>
</reference>
<name>S3D5A4_GLAL2</name>
<proteinExistence type="predicted"/>
<feature type="region of interest" description="Disordered" evidence="1">
    <location>
        <begin position="1"/>
        <end position="23"/>
    </location>
</feature>
<dbReference type="RefSeq" id="XP_008079577.1">
    <property type="nucleotide sequence ID" value="XM_008081386.1"/>
</dbReference>
<dbReference type="GeneID" id="19465026"/>
<organism evidence="3 4">
    <name type="scientific">Glarea lozoyensis (strain ATCC 20868 / MF5171)</name>
    <dbReference type="NCBI Taxonomy" id="1116229"/>
    <lineage>
        <taxon>Eukaryota</taxon>
        <taxon>Fungi</taxon>
        <taxon>Dikarya</taxon>
        <taxon>Ascomycota</taxon>
        <taxon>Pezizomycotina</taxon>
        <taxon>Leotiomycetes</taxon>
        <taxon>Helotiales</taxon>
        <taxon>Helotiaceae</taxon>
        <taxon>Glarea</taxon>
    </lineage>
</organism>